<evidence type="ECO:0000256" key="6">
    <source>
        <dbReference type="SAM" id="Phobius"/>
    </source>
</evidence>
<evidence type="ECO:0000259" key="7">
    <source>
        <dbReference type="PROSITE" id="PS50850"/>
    </source>
</evidence>
<dbReference type="PANTHER" id="PTHR23501">
    <property type="entry name" value="MAJOR FACILITATOR SUPERFAMILY"/>
    <property type="match status" value="1"/>
</dbReference>
<feature type="transmembrane region" description="Helical" evidence="6">
    <location>
        <begin position="383"/>
        <end position="404"/>
    </location>
</feature>
<evidence type="ECO:0000256" key="1">
    <source>
        <dbReference type="ARBA" id="ARBA00004141"/>
    </source>
</evidence>
<protein>
    <submittedName>
        <fullName evidence="8">Putative multidrug resistance protein fnx1</fullName>
    </submittedName>
</protein>
<dbReference type="GeneID" id="54287862"/>
<name>A0A6A5XTX4_9PLEO</name>
<dbReference type="AlphaFoldDB" id="A0A6A5XTX4"/>
<proteinExistence type="predicted"/>
<feature type="region of interest" description="Disordered" evidence="5">
    <location>
        <begin position="1"/>
        <end position="37"/>
    </location>
</feature>
<evidence type="ECO:0000313" key="9">
    <source>
        <dbReference type="Proteomes" id="UP000799778"/>
    </source>
</evidence>
<organism evidence="8 9">
    <name type="scientific">Aaosphaeria arxii CBS 175.79</name>
    <dbReference type="NCBI Taxonomy" id="1450172"/>
    <lineage>
        <taxon>Eukaryota</taxon>
        <taxon>Fungi</taxon>
        <taxon>Dikarya</taxon>
        <taxon>Ascomycota</taxon>
        <taxon>Pezizomycotina</taxon>
        <taxon>Dothideomycetes</taxon>
        <taxon>Pleosporomycetidae</taxon>
        <taxon>Pleosporales</taxon>
        <taxon>Pleosporales incertae sedis</taxon>
        <taxon>Aaosphaeria</taxon>
    </lineage>
</organism>
<dbReference type="PROSITE" id="PS50850">
    <property type="entry name" value="MFS"/>
    <property type="match status" value="1"/>
</dbReference>
<feature type="transmembrane region" description="Helical" evidence="6">
    <location>
        <begin position="141"/>
        <end position="162"/>
    </location>
</feature>
<feature type="transmembrane region" description="Helical" evidence="6">
    <location>
        <begin position="482"/>
        <end position="502"/>
    </location>
</feature>
<feature type="transmembrane region" description="Helical" evidence="6">
    <location>
        <begin position="115"/>
        <end position="135"/>
    </location>
</feature>
<feature type="transmembrane region" description="Helical" evidence="6">
    <location>
        <begin position="48"/>
        <end position="76"/>
    </location>
</feature>
<evidence type="ECO:0000313" key="8">
    <source>
        <dbReference type="EMBL" id="KAF2016768.1"/>
    </source>
</evidence>
<dbReference type="GO" id="GO:0022857">
    <property type="term" value="F:transmembrane transporter activity"/>
    <property type="evidence" value="ECO:0007669"/>
    <property type="project" value="InterPro"/>
</dbReference>
<feature type="transmembrane region" description="Helical" evidence="6">
    <location>
        <begin position="322"/>
        <end position="340"/>
    </location>
</feature>
<feature type="transmembrane region" description="Helical" evidence="6">
    <location>
        <begin position="281"/>
        <end position="302"/>
    </location>
</feature>
<dbReference type="GO" id="GO:0005886">
    <property type="term" value="C:plasma membrane"/>
    <property type="evidence" value="ECO:0007669"/>
    <property type="project" value="TreeGrafter"/>
</dbReference>
<keyword evidence="4 6" id="KW-0472">Membrane</keyword>
<feature type="transmembrane region" description="Helical" evidence="6">
    <location>
        <begin position="88"/>
        <end position="108"/>
    </location>
</feature>
<dbReference type="SUPFAM" id="SSF103473">
    <property type="entry name" value="MFS general substrate transporter"/>
    <property type="match status" value="1"/>
</dbReference>
<dbReference type="EMBL" id="ML978069">
    <property type="protein sequence ID" value="KAF2016768.1"/>
    <property type="molecule type" value="Genomic_DNA"/>
</dbReference>
<dbReference type="OrthoDB" id="440553at2759"/>
<dbReference type="InterPro" id="IPR011701">
    <property type="entry name" value="MFS"/>
</dbReference>
<sequence>MDETDIDGLHREQRVRTSHQNELHEQPEKTESPEEMVENSHYPQGIRFWLITIAISIALFLTNLEIPIVTTSVVAITDDIGGFDKSGWLISSYLLGYVGVVVIFAKLSDILGRKLLLATAIIIFIIGSAACGASQTIVQLIVFRAIQGIGGGGCFAVGITMITDLESSIPCAAPALAFTVFAIPPGFHGAPIERPVSPARKFLGKEVRDRMDFLGGILLLLATLALTAGFHEANAAFPWRSAYVITLLTSSILLWFALVYWERKVTLANDMREPVLPWVFLANRVVLGLLLDSLFLGGSWFVGVFTLPQRYQIVHATSALQAGIRTMPFTFAAPLGAAWSSAATGKYKIPPIFILMVSASLQILGFALLATLPNSVAVPARSYGFQIVAGFGCGITISLPALVIPFLVEIKHRAVGLGAIGQTRIMGGSIVLAIASSVFHSYTRPRLQNLTGSKEVATHSGWSQGSIPSDEVRHIIARGYDLQMLVLCGCGGAQLLAILLMWRRKQVVIG</sequence>
<evidence type="ECO:0000256" key="2">
    <source>
        <dbReference type="ARBA" id="ARBA00022692"/>
    </source>
</evidence>
<dbReference type="PANTHER" id="PTHR23501:SF43">
    <property type="entry name" value="MULTIDRUG TRANSPORTER, PUTATIVE (AFU_ORTHOLOGUE AFUA_6G03040)-RELATED"/>
    <property type="match status" value="1"/>
</dbReference>
<feature type="transmembrane region" description="Helical" evidence="6">
    <location>
        <begin position="242"/>
        <end position="261"/>
    </location>
</feature>
<keyword evidence="9" id="KW-1185">Reference proteome</keyword>
<comment type="subcellular location">
    <subcellularLocation>
        <location evidence="1">Membrane</location>
        <topology evidence="1">Multi-pass membrane protein</topology>
    </subcellularLocation>
</comment>
<dbReference type="InterPro" id="IPR020846">
    <property type="entry name" value="MFS_dom"/>
</dbReference>
<feature type="domain" description="Major facilitator superfamily (MFS) profile" evidence="7">
    <location>
        <begin position="51"/>
        <end position="506"/>
    </location>
</feature>
<feature type="transmembrane region" description="Helical" evidence="6">
    <location>
        <begin position="211"/>
        <end position="230"/>
    </location>
</feature>
<dbReference type="Proteomes" id="UP000799778">
    <property type="component" value="Unassembled WGS sequence"/>
</dbReference>
<feature type="compositionally biased region" description="Basic and acidic residues" evidence="5">
    <location>
        <begin position="7"/>
        <end position="32"/>
    </location>
</feature>
<keyword evidence="3 6" id="KW-1133">Transmembrane helix</keyword>
<feature type="transmembrane region" description="Helical" evidence="6">
    <location>
        <begin position="425"/>
        <end position="443"/>
    </location>
</feature>
<keyword evidence="2 6" id="KW-0812">Transmembrane</keyword>
<dbReference type="Gene3D" id="1.20.1250.20">
    <property type="entry name" value="MFS general substrate transporter like domains"/>
    <property type="match status" value="1"/>
</dbReference>
<gene>
    <name evidence="8" type="ORF">BU24DRAFT_441740</name>
</gene>
<feature type="transmembrane region" description="Helical" evidence="6">
    <location>
        <begin position="352"/>
        <end position="371"/>
    </location>
</feature>
<evidence type="ECO:0000256" key="4">
    <source>
        <dbReference type="ARBA" id="ARBA00023136"/>
    </source>
</evidence>
<dbReference type="RefSeq" id="XP_033385107.1">
    <property type="nucleotide sequence ID" value="XM_033530465.1"/>
</dbReference>
<evidence type="ECO:0000256" key="5">
    <source>
        <dbReference type="SAM" id="MobiDB-lite"/>
    </source>
</evidence>
<reference evidence="8" key="1">
    <citation type="journal article" date="2020" name="Stud. Mycol.">
        <title>101 Dothideomycetes genomes: a test case for predicting lifestyles and emergence of pathogens.</title>
        <authorList>
            <person name="Haridas S."/>
            <person name="Albert R."/>
            <person name="Binder M."/>
            <person name="Bloem J."/>
            <person name="Labutti K."/>
            <person name="Salamov A."/>
            <person name="Andreopoulos B."/>
            <person name="Baker S."/>
            <person name="Barry K."/>
            <person name="Bills G."/>
            <person name="Bluhm B."/>
            <person name="Cannon C."/>
            <person name="Castanera R."/>
            <person name="Culley D."/>
            <person name="Daum C."/>
            <person name="Ezra D."/>
            <person name="Gonzalez J."/>
            <person name="Henrissat B."/>
            <person name="Kuo A."/>
            <person name="Liang C."/>
            <person name="Lipzen A."/>
            <person name="Lutzoni F."/>
            <person name="Magnuson J."/>
            <person name="Mondo S."/>
            <person name="Nolan M."/>
            <person name="Ohm R."/>
            <person name="Pangilinan J."/>
            <person name="Park H.-J."/>
            <person name="Ramirez L."/>
            <person name="Alfaro M."/>
            <person name="Sun H."/>
            <person name="Tritt A."/>
            <person name="Yoshinaga Y."/>
            <person name="Zwiers L.-H."/>
            <person name="Turgeon B."/>
            <person name="Goodwin S."/>
            <person name="Spatafora J."/>
            <person name="Crous P."/>
            <person name="Grigoriev I."/>
        </authorList>
    </citation>
    <scope>NUCLEOTIDE SEQUENCE</scope>
    <source>
        <strain evidence="8">CBS 175.79</strain>
    </source>
</reference>
<dbReference type="InterPro" id="IPR036259">
    <property type="entry name" value="MFS_trans_sf"/>
</dbReference>
<dbReference type="Pfam" id="PF07690">
    <property type="entry name" value="MFS_1"/>
    <property type="match status" value="1"/>
</dbReference>
<accession>A0A6A5XTX4</accession>
<evidence type="ECO:0000256" key="3">
    <source>
        <dbReference type="ARBA" id="ARBA00022989"/>
    </source>
</evidence>